<keyword evidence="3 7" id="KW-0378">Hydrolase</keyword>
<dbReference type="Pfam" id="PF00089">
    <property type="entry name" value="Trypsin"/>
    <property type="match status" value="1"/>
</dbReference>
<dbReference type="PROSITE" id="PS00134">
    <property type="entry name" value="TRYPSIN_HIS"/>
    <property type="match status" value="1"/>
</dbReference>
<evidence type="ECO:0000313" key="11">
    <source>
        <dbReference type="Ensembl" id="ENSSDAP00000021219.1"/>
    </source>
</evidence>
<dbReference type="InterPro" id="IPR009003">
    <property type="entry name" value="Peptidase_S1_PA"/>
</dbReference>
<dbReference type="InterPro" id="IPR033116">
    <property type="entry name" value="TRYPSIN_SER"/>
</dbReference>
<name>A0A8C9Q6S7_SPEDA</name>
<evidence type="ECO:0000256" key="3">
    <source>
        <dbReference type="ARBA" id="ARBA00022801"/>
    </source>
</evidence>
<keyword evidence="6" id="KW-1015">Disulfide bond</keyword>
<sequence>TRSQSPLHLLLPLGTKRKQERSSTSPPRKMHLLLLLLAFFLPPKAQAGEIIGGHESKPHSRPYMAYLQFVAQGVQKKCGGFLIREDFVLTAAHCLGRPMNVTLGAHNIENQEKTQQVIPVKRTIPHPDYDNQYYYNDIMLLQLEKKANLNPAVQPIKLPRSKDKVKPGKVCLVAGWGRVAPNGKYPNTLQEVKLKVQKHQVCEREELLKKFYKSSIQICVGDPKENKASFQGDSGGPLVCNHVAQGIVSCGKKNGKPPRVYTKVSRFLQWIKETMKSHQVQETD</sequence>
<evidence type="ECO:0000256" key="8">
    <source>
        <dbReference type="SAM" id="MobiDB-lite"/>
    </source>
</evidence>
<organism evidence="11 12">
    <name type="scientific">Spermophilus dauricus</name>
    <name type="common">Daurian ground squirrel</name>
    <dbReference type="NCBI Taxonomy" id="99837"/>
    <lineage>
        <taxon>Eukaryota</taxon>
        <taxon>Metazoa</taxon>
        <taxon>Chordata</taxon>
        <taxon>Craniata</taxon>
        <taxon>Vertebrata</taxon>
        <taxon>Euteleostomi</taxon>
        <taxon>Mammalia</taxon>
        <taxon>Eutheria</taxon>
        <taxon>Euarchontoglires</taxon>
        <taxon>Glires</taxon>
        <taxon>Rodentia</taxon>
        <taxon>Sciuromorpha</taxon>
        <taxon>Sciuridae</taxon>
        <taxon>Xerinae</taxon>
        <taxon>Marmotini</taxon>
        <taxon>Spermophilus</taxon>
    </lineage>
</organism>
<feature type="domain" description="Peptidase S1" evidence="10">
    <location>
        <begin position="50"/>
        <end position="276"/>
    </location>
</feature>
<dbReference type="PANTHER" id="PTHR24271">
    <property type="entry name" value="KALLIKREIN-RELATED"/>
    <property type="match status" value="1"/>
</dbReference>
<dbReference type="GO" id="GO:0005737">
    <property type="term" value="C:cytoplasm"/>
    <property type="evidence" value="ECO:0007669"/>
    <property type="project" value="TreeGrafter"/>
</dbReference>
<reference evidence="11" key="2">
    <citation type="submission" date="2025-09" db="UniProtKB">
        <authorList>
            <consortium name="Ensembl"/>
        </authorList>
    </citation>
    <scope>IDENTIFICATION</scope>
</reference>
<feature type="signal peptide" evidence="9">
    <location>
        <begin position="1"/>
        <end position="47"/>
    </location>
</feature>
<keyword evidence="4 7" id="KW-0720">Serine protease</keyword>
<feature type="region of interest" description="Disordered" evidence="8">
    <location>
        <begin position="1"/>
        <end position="27"/>
    </location>
</feature>
<feature type="chain" id="PRO_5034669059" description="Peptidase S1 domain-containing protein" evidence="9">
    <location>
        <begin position="48"/>
        <end position="284"/>
    </location>
</feature>
<accession>A0A8C9Q6S7</accession>
<evidence type="ECO:0000259" key="10">
    <source>
        <dbReference type="PROSITE" id="PS50240"/>
    </source>
</evidence>
<dbReference type="PRINTS" id="PR00722">
    <property type="entry name" value="CHYMOTRYPSIN"/>
</dbReference>
<dbReference type="FunFam" id="2.40.10.10:FF:000120">
    <property type="entry name" value="Putative serine protease"/>
    <property type="match status" value="1"/>
</dbReference>
<dbReference type="GO" id="GO:0006508">
    <property type="term" value="P:proteolysis"/>
    <property type="evidence" value="ECO:0007669"/>
    <property type="project" value="UniProtKB-KW"/>
</dbReference>
<dbReference type="SUPFAM" id="SSF50494">
    <property type="entry name" value="Trypsin-like serine proteases"/>
    <property type="match status" value="1"/>
</dbReference>
<evidence type="ECO:0000256" key="9">
    <source>
        <dbReference type="SAM" id="SignalP"/>
    </source>
</evidence>
<evidence type="ECO:0000313" key="12">
    <source>
        <dbReference type="Proteomes" id="UP000694422"/>
    </source>
</evidence>
<proteinExistence type="predicted"/>
<dbReference type="CDD" id="cd00190">
    <property type="entry name" value="Tryp_SPc"/>
    <property type="match status" value="1"/>
</dbReference>
<dbReference type="GO" id="GO:0004252">
    <property type="term" value="F:serine-type endopeptidase activity"/>
    <property type="evidence" value="ECO:0007669"/>
    <property type="project" value="InterPro"/>
</dbReference>
<dbReference type="InterPro" id="IPR001314">
    <property type="entry name" value="Peptidase_S1A"/>
</dbReference>
<dbReference type="Gene3D" id="2.40.10.10">
    <property type="entry name" value="Trypsin-like serine proteases"/>
    <property type="match status" value="2"/>
</dbReference>
<protein>
    <recommendedName>
        <fullName evidence="10">Peptidase S1 domain-containing protein</fullName>
    </recommendedName>
</protein>
<dbReference type="Ensembl" id="ENSSDAT00000024245.1">
    <property type="protein sequence ID" value="ENSSDAP00000021219.1"/>
    <property type="gene ID" value="ENSSDAG00000018526.1"/>
</dbReference>
<keyword evidence="1 7" id="KW-0645">Protease</keyword>
<evidence type="ECO:0000256" key="4">
    <source>
        <dbReference type="ARBA" id="ARBA00022825"/>
    </source>
</evidence>
<evidence type="ECO:0000256" key="2">
    <source>
        <dbReference type="ARBA" id="ARBA00022729"/>
    </source>
</evidence>
<dbReference type="InterPro" id="IPR043504">
    <property type="entry name" value="Peptidase_S1_PA_chymotrypsin"/>
</dbReference>
<evidence type="ECO:0000256" key="7">
    <source>
        <dbReference type="RuleBase" id="RU363034"/>
    </source>
</evidence>
<dbReference type="PROSITE" id="PS00135">
    <property type="entry name" value="TRYPSIN_SER"/>
    <property type="match status" value="1"/>
</dbReference>
<dbReference type="InterPro" id="IPR001254">
    <property type="entry name" value="Trypsin_dom"/>
</dbReference>
<dbReference type="AlphaFoldDB" id="A0A8C9Q6S7"/>
<dbReference type="PANTHER" id="PTHR24271:SF81">
    <property type="entry name" value="GRANZYME B"/>
    <property type="match status" value="1"/>
</dbReference>
<keyword evidence="2 9" id="KW-0732">Signal</keyword>
<reference evidence="11" key="1">
    <citation type="submission" date="2025-08" db="UniProtKB">
        <authorList>
            <consortium name="Ensembl"/>
        </authorList>
    </citation>
    <scope>IDENTIFICATION</scope>
</reference>
<keyword evidence="5" id="KW-0865">Zymogen</keyword>
<evidence type="ECO:0000256" key="1">
    <source>
        <dbReference type="ARBA" id="ARBA00022670"/>
    </source>
</evidence>
<keyword evidence="12" id="KW-1185">Reference proteome</keyword>
<dbReference type="PROSITE" id="PS50240">
    <property type="entry name" value="TRYPSIN_DOM"/>
    <property type="match status" value="1"/>
</dbReference>
<dbReference type="SMART" id="SM00020">
    <property type="entry name" value="Tryp_SPc"/>
    <property type="match status" value="1"/>
</dbReference>
<dbReference type="InterPro" id="IPR018114">
    <property type="entry name" value="TRYPSIN_HIS"/>
</dbReference>
<dbReference type="Proteomes" id="UP000694422">
    <property type="component" value="Unplaced"/>
</dbReference>
<evidence type="ECO:0000256" key="6">
    <source>
        <dbReference type="ARBA" id="ARBA00023157"/>
    </source>
</evidence>
<evidence type="ECO:0000256" key="5">
    <source>
        <dbReference type="ARBA" id="ARBA00023145"/>
    </source>
</evidence>